<feature type="transmembrane region" description="Helical" evidence="1">
    <location>
        <begin position="59"/>
        <end position="82"/>
    </location>
</feature>
<organism evidence="2 3">
    <name type="scientific">Neolentinus lepideus HHB14362 ss-1</name>
    <dbReference type="NCBI Taxonomy" id="1314782"/>
    <lineage>
        <taxon>Eukaryota</taxon>
        <taxon>Fungi</taxon>
        <taxon>Dikarya</taxon>
        <taxon>Basidiomycota</taxon>
        <taxon>Agaricomycotina</taxon>
        <taxon>Agaricomycetes</taxon>
        <taxon>Gloeophyllales</taxon>
        <taxon>Gloeophyllaceae</taxon>
        <taxon>Neolentinus</taxon>
    </lineage>
</organism>
<dbReference type="AlphaFoldDB" id="A0A165NJQ5"/>
<name>A0A165NJQ5_9AGAM</name>
<dbReference type="InParanoid" id="A0A165NJQ5"/>
<keyword evidence="1" id="KW-0812">Transmembrane</keyword>
<keyword evidence="1" id="KW-1133">Transmembrane helix</keyword>
<keyword evidence="1" id="KW-0472">Membrane</keyword>
<feature type="transmembrane region" description="Helical" evidence="1">
    <location>
        <begin position="156"/>
        <end position="179"/>
    </location>
</feature>
<sequence>MADVLVNNRTYPGETESILHEKELNDLLGCIIDIIVNIVNVIADGLVIWRCYIVCGRRLALVTVLIVLLVTGTALGWVAFIFDIRAYKIRMSAPLSELLPPDNFIWSNYMITYASIGFWTASALINLLATIFMGFQIKRVYAERKRTHAACKSNMSLVLNLMIESGFIYLVSIIVFILYSTGVTAFTNGEMANIMPCISAGISPTFLAVFLALGNSNRDPNTSSAAQVDRLSDWQVARAPVYNLSFSGVEEDMWLSIHVMAMDDDSDGRPIQEVSNRERCACRV</sequence>
<feature type="transmembrane region" description="Helical" evidence="1">
    <location>
        <begin position="110"/>
        <end position="135"/>
    </location>
</feature>
<feature type="transmembrane region" description="Helical" evidence="1">
    <location>
        <begin position="191"/>
        <end position="213"/>
    </location>
</feature>
<keyword evidence="3" id="KW-1185">Reference proteome</keyword>
<evidence type="ECO:0000313" key="2">
    <source>
        <dbReference type="EMBL" id="KZT19741.1"/>
    </source>
</evidence>
<evidence type="ECO:0000313" key="3">
    <source>
        <dbReference type="Proteomes" id="UP000076761"/>
    </source>
</evidence>
<proteinExistence type="predicted"/>
<dbReference type="EMBL" id="KV425634">
    <property type="protein sequence ID" value="KZT19741.1"/>
    <property type="molecule type" value="Genomic_DNA"/>
</dbReference>
<dbReference type="OrthoDB" id="2917053at2759"/>
<protein>
    <submittedName>
        <fullName evidence="2">Uncharacterized protein</fullName>
    </submittedName>
</protein>
<evidence type="ECO:0000256" key="1">
    <source>
        <dbReference type="SAM" id="Phobius"/>
    </source>
</evidence>
<dbReference type="Proteomes" id="UP000076761">
    <property type="component" value="Unassembled WGS sequence"/>
</dbReference>
<reference evidence="2 3" key="1">
    <citation type="journal article" date="2016" name="Mol. Biol. Evol.">
        <title>Comparative Genomics of Early-Diverging Mushroom-Forming Fungi Provides Insights into the Origins of Lignocellulose Decay Capabilities.</title>
        <authorList>
            <person name="Nagy L.G."/>
            <person name="Riley R."/>
            <person name="Tritt A."/>
            <person name="Adam C."/>
            <person name="Daum C."/>
            <person name="Floudas D."/>
            <person name="Sun H."/>
            <person name="Yadav J.S."/>
            <person name="Pangilinan J."/>
            <person name="Larsson K.H."/>
            <person name="Matsuura K."/>
            <person name="Barry K."/>
            <person name="Labutti K."/>
            <person name="Kuo R."/>
            <person name="Ohm R.A."/>
            <person name="Bhattacharya S.S."/>
            <person name="Shirouzu T."/>
            <person name="Yoshinaga Y."/>
            <person name="Martin F.M."/>
            <person name="Grigoriev I.V."/>
            <person name="Hibbett D.S."/>
        </authorList>
    </citation>
    <scope>NUCLEOTIDE SEQUENCE [LARGE SCALE GENOMIC DNA]</scope>
    <source>
        <strain evidence="2 3">HHB14362 ss-1</strain>
    </source>
</reference>
<accession>A0A165NJQ5</accession>
<gene>
    <name evidence="2" type="ORF">NEOLEDRAFT_1141607</name>
</gene>